<feature type="compositionally biased region" description="Basic and acidic residues" evidence="1">
    <location>
        <begin position="97"/>
        <end position="106"/>
    </location>
</feature>
<dbReference type="EMBL" id="WIXE01023581">
    <property type="protein sequence ID" value="KAK5966350.1"/>
    <property type="molecule type" value="Genomic_DNA"/>
</dbReference>
<gene>
    <name evidence="2" type="ORF">GCK32_012400</name>
</gene>
<dbReference type="AlphaFoldDB" id="A0AAN8EXD7"/>
<feature type="compositionally biased region" description="Low complexity" evidence="1">
    <location>
        <begin position="14"/>
        <end position="24"/>
    </location>
</feature>
<accession>A0AAN8EXD7</accession>
<organism evidence="2 3">
    <name type="scientific">Trichostrongylus colubriformis</name>
    <name type="common">Black scour worm</name>
    <dbReference type="NCBI Taxonomy" id="6319"/>
    <lineage>
        <taxon>Eukaryota</taxon>
        <taxon>Metazoa</taxon>
        <taxon>Ecdysozoa</taxon>
        <taxon>Nematoda</taxon>
        <taxon>Chromadorea</taxon>
        <taxon>Rhabditida</taxon>
        <taxon>Rhabditina</taxon>
        <taxon>Rhabditomorpha</taxon>
        <taxon>Strongyloidea</taxon>
        <taxon>Trichostrongylidae</taxon>
        <taxon>Trichostrongylus</taxon>
    </lineage>
</organism>
<sequence>MEKGSLHKGEEEAATSAKETAANKTKIRNVRRRKDSDPQSGGEEEEVIAKNSKTKSAEKKSIYSDDEDDSQPKFEPPKKNFPGELKPGLNRVVKAPTRSEKLKERQFTPTPPSSDDEDARYQRRRKEKTETEQKLDKRRISNERKESTKSLKNRIEPRTDDKQVRLMHLKEILKQRNGPAEIEEFRKRYLERKESGVVVPPL</sequence>
<feature type="region of interest" description="Disordered" evidence="1">
    <location>
        <begin position="1"/>
        <end position="162"/>
    </location>
</feature>
<evidence type="ECO:0000256" key="1">
    <source>
        <dbReference type="SAM" id="MobiDB-lite"/>
    </source>
</evidence>
<name>A0AAN8EXD7_TRICO</name>
<feature type="compositionally biased region" description="Basic and acidic residues" evidence="1">
    <location>
        <begin position="1"/>
        <end position="11"/>
    </location>
</feature>
<keyword evidence="3" id="KW-1185">Reference proteome</keyword>
<feature type="compositionally biased region" description="Basic and acidic residues" evidence="1">
    <location>
        <begin position="127"/>
        <end position="162"/>
    </location>
</feature>
<comment type="caution">
    <text evidence="2">The sequence shown here is derived from an EMBL/GenBank/DDBJ whole genome shotgun (WGS) entry which is preliminary data.</text>
</comment>
<proteinExistence type="predicted"/>
<dbReference type="Proteomes" id="UP001331761">
    <property type="component" value="Unassembled WGS sequence"/>
</dbReference>
<reference evidence="2 3" key="1">
    <citation type="submission" date="2019-10" db="EMBL/GenBank/DDBJ databases">
        <title>Assembly and Annotation for the nematode Trichostrongylus colubriformis.</title>
        <authorList>
            <person name="Martin J."/>
        </authorList>
    </citation>
    <scope>NUCLEOTIDE SEQUENCE [LARGE SCALE GENOMIC DNA]</scope>
    <source>
        <strain evidence="2">G859</strain>
        <tissue evidence="2">Whole worm</tissue>
    </source>
</reference>
<protein>
    <submittedName>
        <fullName evidence="2">Uncharacterized protein</fullName>
    </submittedName>
</protein>
<evidence type="ECO:0000313" key="2">
    <source>
        <dbReference type="EMBL" id="KAK5966350.1"/>
    </source>
</evidence>
<evidence type="ECO:0000313" key="3">
    <source>
        <dbReference type="Proteomes" id="UP001331761"/>
    </source>
</evidence>